<reference evidence="1 2" key="1">
    <citation type="submission" date="2020-08" db="EMBL/GenBank/DDBJ databases">
        <title>A Genomic Blueprint of the Chicken Gut Microbiome.</title>
        <authorList>
            <person name="Gilroy R."/>
            <person name="Ravi A."/>
            <person name="Getino M."/>
            <person name="Pursley I."/>
            <person name="Horton D.L."/>
            <person name="Alikhan N.-F."/>
            <person name="Baker D."/>
            <person name="Gharbi K."/>
            <person name="Hall N."/>
            <person name="Watson M."/>
            <person name="Adriaenssens E.M."/>
            <person name="Foster-Nyarko E."/>
            <person name="Jarju S."/>
            <person name="Secka A."/>
            <person name="Antonio M."/>
            <person name="Oren A."/>
            <person name="Chaudhuri R."/>
            <person name="La Ragione R.M."/>
            <person name="Hildebrand F."/>
            <person name="Pallen M.J."/>
        </authorList>
    </citation>
    <scope>NUCLEOTIDE SEQUENCE [LARGE SCALE GENOMIC DNA]</scope>
    <source>
        <strain evidence="1 2">Sa1CVN1</strain>
    </source>
</reference>
<protein>
    <submittedName>
        <fullName evidence="1">Uncharacterized protein</fullName>
    </submittedName>
</protein>
<accession>A0ABR8Y4I8</accession>
<evidence type="ECO:0000313" key="2">
    <source>
        <dbReference type="Proteomes" id="UP000620874"/>
    </source>
</evidence>
<dbReference type="RefSeq" id="WP_191762720.1">
    <property type="nucleotide sequence ID" value="NZ_JACSPP010000001.1"/>
</dbReference>
<dbReference type="Proteomes" id="UP000620874">
    <property type="component" value="Unassembled WGS sequence"/>
</dbReference>
<name>A0ABR8Y4I8_9BACT</name>
<proteinExistence type="predicted"/>
<dbReference type="EMBL" id="JACSPP010000001">
    <property type="protein sequence ID" value="MBD8038949.1"/>
    <property type="molecule type" value="Genomic_DNA"/>
</dbReference>
<gene>
    <name evidence="1" type="ORF">H9625_00535</name>
</gene>
<evidence type="ECO:0000313" key="1">
    <source>
        <dbReference type="EMBL" id="MBD8038949.1"/>
    </source>
</evidence>
<sequence>MTDQEIGDAVQEDLDDYIGEGKVNFSIHTDSNMISLIFIRFTNYYKQNNIDLSKDMIDADAFMVTGEDYNGFLLPYKFPIAPFGYSPYTLGQFDFKMAYKESAELLGVDKVKWMKMEVSHYSVVIRIK</sequence>
<organism evidence="1 2">
    <name type="scientific">Phocaeicola intestinalis</name>
    <dbReference type="NCBI Taxonomy" id="2762212"/>
    <lineage>
        <taxon>Bacteria</taxon>
        <taxon>Pseudomonadati</taxon>
        <taxon>Bacteroidota</taxon>
        <taxon>Bacteroidia</taxon>
        <taxon>Bacteroidales</taxon>
        <taxon>Bacteroidaceae</taxon>
        <taxon>Phocaeicola</taxon>
    </lineage>
</organism>
<keyword evidence="2" id="KW-1185">Reference proteome</keyword>
<comment type="caution">
    <text evidence="1">The sequence shown here is derived from an EMBL/GenBank/DDBJ whole genome shotgun (WGS) entry which is preliminary data.</text>
</comment>